<protein>
    <submittedName>
        <fullName evidence="3">Uncharacterized protein</fullName>
    </submittedName>
</protein>
<name>A0A9P4RDS1_9PLEO</name>
<feature type="compositionally biased region" description="Basic and acidic residues" evidence="2">
    <location>
        <begin position="444"/>
        <end position="457"/>
    </location>
</feature>
<feature type="region of interest" description="Disordered" evidence="2">
    <location>
        <begin position="1"/>
        <end position="52"/>
    </location>
</feature>
<feature type="compositionally biased region" description="Polar residues" evidence="2">
    <location>
        <begin position="123"/>
        <end position="142"/>
    </location>
</feature>
<accession>A0A9P4RDS1</accession>
<feature type="compositionally biased region" description="Basic and acidic residues" evidence="2">
    <location>
        <begin position="107"/>
        <end position="121"/>
    </location>
</feature>
<evidence type="ECO:0000313" key="3">
    <source>
        <dbReference type="EMBL" id="KAF2741321.1"/>
    </source>
</evidence>
<feature type="compositionally biased region" description="Basic and acidic residues" evidence="2">
    <location>
        <begin position="1"/>
        <end position="11"/>
    </location>
</feature>
<feature type="compositionally biased region" description="Pro residues" evidence="2">
    <location>
        <begin position="156"/>
        <end position="171"/>
    </location>
</feature>
<feature type="region of interest" description="Disordered" evidence="2">
    <location>
        <begin position="428"/>
        <end position="517"/>
    </location>
</feature>
<evidence type="ECO:0000313" key="4">
    <source>
        <dbReference type="Proteomes" id="UP000799444"/>
    </source>
</evidence>
<gene>
    <name evidence="3" type="ORF">EJ04DRAFT_558046</name>
</gene>
<feature type="region of interest" description="Disordered" evidence="2">
    <location>
        <begin position="353"/>
        <end position="390"/>
    </location>
</feature>
<keyword evidence="4" id="KW-1185">Reference proteome</keyword>
<feature type="compositionally biased region" description="Polar residues" evidence="2">
    <location>
        <begin position="93"/>
        <end position="106"/>
    </location>
</feature>
<sequence>METTDSTHESLEQENTVGCYHASQADLSLDTPSMTTEADHSAPPVGERQVPDSKVEVPILLTSFQQKKSAHILSNDEVDTSINRSTISIAENAGSTTKTGTSNIPKSTHDRASASCDEHPLDQPNNPVSRRSGATTTEQNDPLYSDPSVLPDEPLPEIPQLPQYLPPPPPNDSDIPWSVPPSSPLQETYDYTDGRKARLLESARLADRQKRMISEVSILEADSKKRRKEETSRKINEARARVVFQDGTITSLDKLRREREAIQIQQDRIDREWFYAKGLINKFSKQMDDPWKRAACINYKQAMNLTAEDRRRRVEMSGSEMKILQDRYQYLLLERRMVKVLDQMDLARHYTDNREKEAERLEEKTETSNAERDDSVMGVMGDDHDSDESAACNTFDLETYAEEERRRKLLAESDTEWDAQELEKAKKISLECFSDPPKSPGDAKPTEKLEVEPKVDAGGDTLMGDAKDSMLDGSDALRMLEEQTQQDQDIDVEMGDVPEDQVPLETISKEDLRGGGT</sequence>
<feature type="compositionally biased region" description="Basic and acidic residues" evidence="2">
    <location>
        <begin position="353"/>
        <end position="375"/>
    </location>
</feature>
<reference evidence="3" key="1">
    <citation type="journal article" date="2020" name="Stud. Mycol.">
        <title>101 Dothideomycetes genomes: a test case for predicting lifestyles and emergence of pathogens.</title>
        <authorList>
            <person name="Haridas S."/>
            <person name="Albert R."/>
            <person name="Binder M."/>
            <person name="Bloem J."/>
            <person name="Labutti K."/>
            <person name="Salamov A."/>
            <person name="Andreopoulos B."/>
            <person name="Baker S."/>
            <person name="Barry K."/>
            <person name="Bills G."/>
            <person name="Bluhm B."/>
            <person name="Cannon C."/>
            <person name="Castanera R."/>
            <person name="Culley D."/>
            <person name="Daum C."/>
            <person name="Ezra D."/>
            <person name="Gonzalez J."/>
            <person name="Henrissat B."/>
            <person name="Kuo A."/>
            <person name="Liang C."/>
            <person name="Lipzen A."/>
            <person name="Lutzoni F."/>
            <person name="Magnuson J."/>
            <person name="Mondo S."/>
            <person name="Nolan M."/>
            <person name="Ohm R."/>
            <person name="Pangilinan J."/>
            <person name="Park H.-J."/>
            <person name="Ramirez L."/>
            <person name="Alfaro M."/>
            <person name="Sun H."/>
            <person name="Tritt A."/>
            <person name="Yoshinaga Y."/>
            <person name="Zwiers L.-H."/>
            <person name="Turgeon B."/>
            <person name="Goodwin S."/>
            <person name="Spatafora J."/>
            <person name="Crous P."/>
            <person name="Grigoriev I."/>
        </authorList>
    </citation>
    <scope>NUCLEOTIDE SEQUENCE</scope>
    <source>
        <strain evidence="3">CBS 125425</strain>
    </source>
</reference>
<dbReference type="EMBL" id="ML996097">
    <property type="protein sequence ID" value="KAF2741321.1"/>
    <property type="molecule type" value="Genomic_DNA"/>
</dbReference>
<proteinExistence type="predicted"/>
<feature type="region of interest" description="Disordered" evidence="2">
    <location>
        <begin position="93"/>
        <end position="189"/>
    </location>
</feature>
<comment type="caution">
    <text evidence="3">The sequence shown here is derived from an EMBL/GenBank/DDBJ whole genome shotgun (WGS) entry which is preliminary data.</text>
</comment>
<dbReference type="AlphaFoldDB" id="A0A9P4RDS1"/>
<evidence type="ECO:0000256" key="1">
    <source>
        <dbReference type="SAM" id="Coils"/>
    </source>
</evidence>
<organism evidence="3 4">
    <name type="scientific">Polyplosphaeria fusca</name>
    <dbReference type="NCBI Taxonomy" id="682080"/>
    <lineage>
        <taxon>Eukaryota</taxon>
        <taxon>Fungi</taxon>
        <taxon>Dikarya</taxon>
        <taxon>Ascomycota</taxon>
        <taxon>Pezizomycotina</taxon>
        <taxon>Dothideomycetes</taxon>
        <taxon>Pleosporomycetidae</taxon>
        <taxon>Pleosporales</taxon>
        <taxon>Tetraplosphaeriaceae</taxon>
        <taxon>Polyplosphaeria</taxon>
    </lineage>
</organism>
<dbReference type="Proteomes" id="UP000799444">
    <property type="component" value="Unassembled WGS sequence"/>
</dbReference>
<evidence type="ECO:0000256" key="2">
    <source>
        <dbReference type="SAM" id="MobiDB-lite"/>
    </source>
</evidence>
<keyword evidence="1" id="KW-0175">Coiled coil</keyword>
<feature type="coiled-coil region" evidence="1">
    <location>
        <begin position="221"/>
        <end position="272"/>
    </location>
</feature>
<feature type="compositionally biased region" description="Basic and acidic residues" evidence="2">
    <location>
        <begin position="507"/>
        <end position="517"/>
    </location>
</feature>
<feature type="compositionally biased region" description="Acidic residues" evidence="2">
    <location>
        <begin position="488"/>
        <end position="499"/>
    </location>
</feature>